<dbReference type="PROSITE" id="PS51318">
    <property type="entry name" value="TAT"/>
    <property type="match status" value="1"/>
</dbReference>
<dbReference type="InterPro" id="IPR006311">
    <property type="entry name" value="TAT_signal"/>
</dbReference>
<evidence type="ECO:0000313" key="2">
    <source>
        <dbReference type="EMBL" id="GGJ84763.1"/>
    </source>
</evidence>
<reference evidence="2" key="1">
    <citation type="journal article" date="2014" name="Int. J. Syst. Evol. Microbiol.">
        <title>Complete genome sequence of Corynebacterium casei LMG S-19264T (=DSM 44701T), isolated from a smear-ripened cheese.</title>
        <authorList>
            <consortium name="US DOE Joint Genome Institute (JGI-PGF)"/>
            <person name="Walter F."/>
            <person name="Albersmeier A."/>
            <person name="Kalinowski J."/>
            <person name="Ruckert C."/>
        </authorList>
    </citation>
    <scope>NUCLEOTIDE SEQUENCE</scope>
    <source>
        <strain evidence="2">CGMCC 1.8984</strain>
    </source>
</reference>
<evidence type="ECO:0000256" key="1">
    <source>
        <dbReference type="SAM" id="MobiDB-lite"/>
    </source>
</evidence>
<comment type="caution">
    <text evidence="2">The sequence shown here is derived from an EMBL/GenBank/DDBJ whole genome shotgun (WGS) entry which is preliminary data.</text>
</comment>
<dbReference type="AlphaFoldDB" id="A0A917UTJ2"/>
<sequence>MEPLTRRNAIILGGVSAAALIGGGALLWSEAQRAEPEPSVTPAPEPAASPTGTPPP</sequence>
<evidence type="ECO:0000313" key="3">
    <source>
        <dbReference type="Proteomes" id="UP000636956"/>
    </source>
</evidence>
<organism evidence="2 3">
    <name type="scientific">Agromyces bauzanensis</name>
    <dbReference type="NCBI Taxonomy" id="1308924"/>
    <lineage>
        <taxon>Bacteria</taxon>
        <taxon>Bacillati</taxon>
        <taxon>Actinomycetota</taxon>
        <taxon>Actinomycetes</taxon>
        <taxon>Micrococcales</taxon>
        <taxon>Microbacteriaceae</taxon>
        <taxon>Agromyces</taxon>
    </lineage>
</organism>
<protein>
    <submittedName>
        <fullName evidence="2">Uncharacterized protein</fullName>
    </submittedName>
</protein>
<proteinExistence type="predicted"/>
<dbReference type="Proteomes" id="UP000636956">
    <property type="component" value="Unassembled WGS sequence"/>
</dbReference>
<name>A0A917UTJ2_9MICO</name>
<feature type="compositionally biased region" description="Pro residues" evidence="1">
    <location>
        <begin position="39"/>
        <end position="56"/>
    </location>
</feature>
<keyword evidence="3" id="KW-1185">Reference proteome</keyword>
<accession>A0A917UTJ2</accession>
<reference evidence="2" key="2">
    <citation type="submission" date="2020-09" db="EMBL/GenBank/DDBJ databases">
        <authorList>
            <person name="Sun Q."/>
            <person name="Zhou Y."/>
        </authorList>
    </citation>
    <scope>NUCLEOTIDE SEQUENCE</scope>
    <source>
        <strain evidence="2">CGMCC 1.8984</strain>
    </source>
</reference>
<feature type="region of interest" description="Disordered" evidence="1">
    <location>
        <begin position="31"/>
        <end position="56"/>
    </location>
</feature>
<gene>
    <name evidence="2" type="ORF">GCM10011372_23840</name>
</gene>
<dbReference type="EMBL" id="BMMD01000013">
    <property type="protein sequence ID" value="GGJ84763.1"/>
    <property type="molecule type" value="Genomic_DNA"/>
</dbReference>